<protein>
    <submittedName>
        <fullName evidence="1">Uncharacterized protein</fullName>
    </submittedName>
</protein>
<name>A0ACB8ENG0_9SAUR</name>
<proteinExistence type="predicted"/>
<keyword evidence="2" id="KW-1185">Reference proteome</keyword>
<gene>
    <name evidence="1" type="ORF">K3G42_032484</name>
</gene>
<dbReference type="EMBL" id="CM037616">
    <property type="protein sequence ID" value="KAH7993857.1"/>
    <property type="molecule type" value="Genomic_DNA"/>
</dbReference>
<evidence type="ECO:0000313" key="2">
    <source>
        <dbReference type="Proteomes" id="UP000827872"/>
    </source>
</evidence>
<dbReference type="Proteomes" id="UP000827872">
    <property type="component" value="Linkage Group LG03"/>
</dbReference>
<comment type="caution">
    <text evidence="1">The sequence shown here is derived from an EMBL/GenBank/DDBJ whole genome shotgun (WGS) entry which is preliminary data.</text>
</comment>
<sequence>MVGRLPKHPTNKLKNSVHSSKSRQNRKCGECEACQLKIDCGRCDFCQDKPKFDQEPFSLEAWKRYF</sequence>
<organism evidence="1 2">
    <name type="scientific">Sphaerodactylus townsendi</name>
    <dbReference type="NCBI Taxonomy" id="933632"/>
    <lineage>
        <taxon>Eukaryota</taxon>
        <taxon>Metazoa</taxon>
        <taxon>Chordata</taxon>
        <taxon>Craniata</taxon>
        <taxon>Vertebrata</taxon>
        <taxon>Euteleostomi</taxon>
        <taxon>Lepidosauria</taxon>
        <taxon>Squamata</taxon>
        <taxon>Bifurcata</taxon>
        <taxon>Gekkota</taxon>
        <taxon>Sphaerodactylidae</taxon>
        <taxon>Sphaerodactylus</taxon>
    </lineage>
</organism>
<accession>A0ACB8ENG0</accession>
<evidence type="ECO:0000313" key="1">
    <source>
        <dbReference type="EMBL" id="KAH7993857.1"/>
    </source>
</evidence>
<reference evidence="1" key="1">
    <citation type="submission" date="2021-08" db="EMBL/GenBank/DDBJ databases">
        <title>The first chromosome-level gecko genome reveals the dynamic sex chromosomes of Neotropical dwarf geckos (Sphaerodactylidae: Sphaerodactylus).</title>
        <authorList>
            <person name="Pinto B.J."/>
            <person name="Keating S.E."/>
            <person name="Gamble T."/>
        </authorList>
    </citation>
    <scope>NUCLEOTIDE SEQUENCE</scope>
    <source>
        <strain evidence="1">TG3544</strain>
    </source>
</reference>